<sequence>MAANLLGNANLWFILAEANGLSGTATLKAGQTITVPNSVESGKLDADTHKVYNESEIIGSTMPNVRQKAKCSS</sequence>
<evidence type="ECO:0000259" key="1">
    <source>
        <dbReference type="Pfam" id="PF01476"/>
    </source>
</evidence>
<gene>
    <name evidence="2" type="ORF">YC6258_02155</name>
</gene>
<evidence type="ECO:0000313" key="3">
    <source>
        <dbReference type="Proteomes" id="UP000032266"/>
    </source>
</evidence>
<evidence type="ECO:0000313" key="2">
    <source>
        <dbReference type="EMBL" id="AJQ94193.1"/>
    </source>
</evidence>
<feature type="domain" description="LysM" evidence="1">
    <location>
        <begin position="15"/>
        <end position="36"/>
    </location>
</feature>
<organism evidence="2 3">
    <name type="scientific">Gynuella sunshinyii YC6258</name>
    <dbReference type="NCBI Taxonomy" id="1445510"/>
    <lineage>
        <taxon>Bacteria</taxon>
        <taxon>Pseudomonadati</taxon>
        <taxon>Pseudomonadota</taxon>
        <taxon>Gammaproteobacteria</taxon>
        <taxon>Oceanospirillales</taxon>
        <taxon>Saccharospirillaceae</taxon>
        <taxon>Gynuella</taxon>
    </lineage>
</organism>
<name>A0A0C5VLI7_9GAMM</name>
<dbReference type="HOGENOM" id="CLU_2699544_0_0_6"/>
<keyword evidence="3" id="KW-1185">Reference proteome</keyword>
<dbReference type="STRING" id="1445510.YC6258_02155"/>
<dbReference type="Proteomes" id="UP000032266">
    <property type="component" value="Chromosome"/>
</dbReference>
<dbReference type="KEGG" id="gsn:YC6258_02155"/>
<reference evidence="2 3" key="1">
    <citation type="submission" date="2014-01" db="EMBL/GenBank/DDBJ databases">
        <title>Full genme sequencing of cellulolytic bacterium Gynuella sunshinyii YC6258T gen. nov., sp. nov.</title>
        <authorList>
            <person name="Khan H."/>
            <person name="Chung E.J."/>
            <person name="Chung Y.R."/>
        </authorList>
    </citation>
    <scope>NUCLEOTIDE SEQUENCE [LARGE SCALE GENOMIC DNA]</scope>
    <source>
        <strain evidence="2 3">YC6258</strain>
    </source>
</reference>
<protein>
    <recommendedName>
        <fullName evidence="1">LysM domain-containing protein</fullName>
    </recommendedName>
</protein>
<dbReference type="EMBL" id="CP007142">
    <property type="protein sequence ID" value="AJQ94193.1"/>
    <property type="molecule type" value="Genomic_DNA"/>
</dbReference>
<dbReference type="AlphaFoldDB" id="A0A0C5VLI7"/>
<proteinExistence type="predicted"/>
<accession>A0A0C5VLI7</accession>
<dbReference type="Pfam" id="PF01476">
    <property type="entry name" value="LysM"/>
    <property type="match status" value="1"/>
</dbReference>
<dbReference type="InterPro" id="IPR018392">
    <property type="entry name" value="LysM"/>
</dbReference>